<feature type="domain" description="Cyclic nucleotide-binding" evidence="16">
    <location>
        <begin position="378"/>
        <end position="497"/>
    </location>
</feature>
<dbReference type="PROSITE" id="PS50088">
    <property type="entry name" value="ANK_REPEAT"/>
    <property type="match status" value="1"/>
</dbReference>
<feature type="transmembrane region" description="Helical" evidence="14">
    <location>
        <begin position="195"/>
        <end position="220"/>
    </location>
</feature>
<evidence type="ECO:0000256" key="11">
    <source>
        <dbReference type="ARBA" id="ARBA00023136"/>
    </source>
</evidence>
<keyword evidence="6 14" id="KW-0631">Potassium channel</keyword>
<dbReference type="PANTHER" id="PTHR45743:SF6">
    <property type="entry name" value="POTASSIUM CHANNEL KAT2"/>
    <property type="match status" value="1"/>
</dbReference>
<evidence type="ECO:0000256" key="7">
    <source>
        <dbReference type="ARBA" id="ARBA00022882"/>
    </source>
</evidence>
<dbReference type="Proteomes" id="UP000811246">
    <property type="component" value="Chromosome 10"/>
</dbReference>
<feature type="domain" description="KHA" evidence="17">
    <location>
        <begin position="707"/>
        <end position="785"/>
    </location>
</feature>
<dbReference type="SMART" id="SM00248">
    <property type="entry name" value="ANK"/>
    <property type="match status" value="2"/>
</dbReference>
<evidence type="ECO:0000256" key="2">
    <source>
        <dbReference type="ARBA" id="ARBA00007929"/>
    </source>
</evidence>
<evidence type="ECO:0000256" key="1">
    <source>
        <dbReference type="ARBA" id="ARBA00004141"/>
    </source>
</evidence>
<evidence type="ECO:0000313" key="19">
    <source>
        <dbReference type="Proteomes" id="UP000811246"/>
    </source>
</evidence>
<evidence type="ECO:0000256" key="14">
    <source>
        <dbReference type="RuleBase" id="RU369015"/>
    </source>
</evidence>
<feature type="region of interest" description="Disordered" evidence="15">
    <location>
        <begin position="652"/>
        <end position="679"/>
    </location>
</feature>
<accession>A0A922J2F6</accession>
<evidence type="ECO:0000256" key="9">
    <source>
        <dbReference type="ARBA" id="ARBA00022989"/>
    </source>
</evidence>
<dbReference type="FunFam" id="1.10.287.70:FF:000123">
    <property type="entry name" value="Potassium channel KAT3"/>
    <property type="match status" value="1"/>
</dbReference>
<protein>
    <recommendedName>
        <fullName evidence="14">Potassium channel</fullName>
    </recommendedName>
</protein>
<feature type="compositionally biased region" description="Polar residues" evidence="15">
    <location>
        <begin position="658"/>
        <end position="677"/>
    </location>
</feature>
<dbReference type="PROSITE" id="PS51490">
    <property type="entry name" value="KHA"/>
    <property type="match status" value="1"/>
</dbReference>
<proteinExistence type="inferred from homology"/>
<dbReference type="FunFam" id="2.60.120.10:FF:000074">
    <property type="entry name" value="Potassium channel KAT2"/>
    <property type="match status" value="1"/>
</dbReference>
<evidence type="ECO:0000259" key="16">
    <source>
        <dbReference type="PROSITE" id="PS50042"/>
    </source>
</evidence>
<dbReference type="InterPro" id="IPR021789">
    <property type="entry name" value="KHA_dom"/>
</dbReference>
<evidence type="ECO:0000256" key="4">
    <source>
        <dbReference type="ARBA" id="ARBA00022538"/>
    </source>
</evidence>
<comment type="caution">
    <text evidence="14">Lacks conserved residue(s) required for the propagation of feature annotation.</text>
</comment>
<keyword evidence="4 14" id="KW-0633">Potassium transport</keyword>
<dbReference type="GO" id="GO:0034702">
    <property type="term" value="C:monoatomic ion channel complex"/>
    <property type="evidence" value="ECO:0007669"/>
    <property type="project" value="UniProtKB-KW"/>
</dbReference>
<evidence type="ECO:0000256" key="8">
    <source>
        <dbReference type="ARBA" id="ARBA00022958"/>
    </source>
</evidence>
<feature type="transmembrane region" description="Helical" evidence="14">
    <location>
        <begin position="65"/>
        <end position="86"/>
    </location>
</feature>
<feature type="transmembrane region" description="Helical" evidence="14">
    <location>
        <begin position="279"/>
        <end position="301"/>
    </location>
</feature>
<reference evidence="18" key="1">
    <citation type="submission" date="2021-01" db="EMBL/GenBank/DDBJ databases">
        <authorList>
            <person name="Lovell J.T."/>
            <person name="Bentley N."/>
            <person name="Bhattarai G."/>
            <person name="Jenkins J.W."/>
            <person name="Sreedasyam A."/>
            <person name="Alarcon Y."/>
            <person name="Bock C."/>
            <person name="Boston L."/>
            <person name="Carlson J."/>
            <person name="Cervantes K."/>
            <person name="Clermont K."/>
            <person name="Krom N."/>
            <person name="Kubenka K."/>
            <person name="Mamidi S."/>
            <person name="Mattison C."/>
            <person name="Monteros M."/>
            <person name="Pisani C."/>
            <person name="Plott C."/>
            <person name="Rajasekar S."/>
            <person name="Rhein H.S."/>
            <person name="Rohla C."/>
            <person name="Song M."/>
            <person name="Hilaire R.S."/>
            <person name="Shu S."/>
            <person name="Wells L."/>
            <person name="Wang X."/>
            <person name="Webber J."/>
            <person name="Heerema R.J."/>
            <person name="Klein P."/>
            <person name="Conner P."/>
            <person name="Grauke L."/>
            <person name="Grimwood J."/>
            <person name="Schmutz J."/>
            <person name="Randall J.J."/>
        </authorList>
    </citation>
    <scope>NUCLEOTIDE SEQUENCE</scope>
    <source>
        <tissue evidence="18">Leaf</tissue>
    </source>
</reference>
<evidence type="ECO:0000256" key="10">
    <source>
        <dbReference type="ARBA" id="ARBA00023065"/>
    </source>
</evidence>
<dbReference type="InterPro" id="IPR000595">
    <property type="entry name" value="cNMP-bd_dom"/>
</dbReference>
<name>A0A922J2F6_CARIL</name>
<dbReference type="PANTHER" id="PTHR45743">
    <property type="entry name" value="POTASSIUM CHANNEL AKT1"/>
    <property type="match status" value="1"/>
</dbReference>
<comment type="similarity">
    <text evidence="2 14">Belongs to the potassium channel family. Plant (TC 1.A.1.4) subfamily.</text>
</comment>
<feature type="transmembrane region" description="Helical" evidence="14">
    <location>
        <begin position="98"/>
        <end position="118"/>
    </location>
</feature>
<dbReference type="SMART" id="SM00100">
    <property type="entry name" value="cNMP"/>
    <property type="match status" value="1"/>
</dbReference>
<evidence type="ECO:0000259" key="17">
    <source>
        <dbReference type="PROSITE" id="PS51490"/>
    </source>
</evidence>
<dbReference type="Pfam" id="PF11834">
    <property type="entry name" value="KHA"/>
    <property type="match status" value="1"/>
</dbReference>
<comment type="caution">
    <text evidence="18">The sequence shown here is derived from an EMBL/GenBank/DDBJ whole genome shotgun (WGS) entry which is preliminary data.</text>
</comment>
<keyword evidence="13" id="KW-0040">ANK repeat</keyword>
<comment type="domain">
    <text evidence="14">The KHA domain (rich in hydrophobic and acidic residues) present in the C-terminal part is likely to be important for tetramerization.</text>
</comment>
<keyword evidence="9 14" id="KW-1133">Transmembrane helix</keyword>
<dbReference type="Pfam" id="PF00027">
    <property type="entry name" value="cNMP_binding"/>
    <property type="match status" value="1"/>
</dbReference>
<dbReference type="GO" id="GO:0005249">
    <property type="term" value="F:voltage-gated potassium channel activity"/>
    <property type="evidence" value="ECO:0007669"/>
    <property type="project" value="UniProtKB-UniRule"/>
</dbReference>
<dbReference type="InterPro" id="IPR005821">
    <property type="entry name" value="Ion_trans_dom"/>
</dbReference>
<comment type="subunit">
    <text evidence="14">The potassium channel is composed of a homo- or heterotetrameric complex of pore-forming subunits.</text>
</comment>
<keyword evidence="5 14" id="KW-0812">Transmembrane</keyword>
<keyword evidence="11 14" id="KW-0472">Membrane</keyword>
<dbReference type="Pfam" id="PF00520">
    <property type="entry name" value="Ion_trans"/>
    <property type="match status" value="1"/>
</dbReference>
<dbReference type="Pfam" id="PF12796">
    <property type="entry name" value="Ank_2"/>
    <property type="match status" value="1"/>
</dbReference>
<comment type="subcellular location">
    <subcellularLocation>
        <location evidence="1 14">Membrane</location>
        <topology evidence="1 14">Multi-pass membrane protein</topology>
    </subcellularLocation>
</comment>
<feature type="repeat" description="ANK" evidence="13">
    <location>
        <begin position="583"/>
        <end position="615"/>
    </location>
</feature>
<evidence type="ECO:0000256" key="12">
    <source>
        <dbReference type="ARBA" id="ARBA00023303"/>
    </source>
</evidence>
<keyword evidence="12 14" id="KW-0407">Ion channel</keyword>
<gene>
    <name evidence="18" type="ORF">I3842_10G091500</name>
</gene>
<evidence type="ECO:0000256" key="13">
    <source>
        <dbReference type="PROSITE-ProRule" id="PRU00023"/>
    </source>
</evidence>
<dbReference type="InterPro" id="IPR002110">
    <property type="entry name" value="Ankyrin_rpt"/>
</dbReference>
<dbReference type="InterPro" id="IPR045319">
    <property type="entry name" value="KAT/AKT"/>
</dbReference>
<dbReference type="AlphaFoldDB" id="A0A922J2F6"/>
<organism evidence="18 19">
    <name type="scientific">Carya illinoinensis</name>
    <name type="common">Pecan</name>
    <dbReference type="NCBI Taxonomy" id="32201"/>
    <lineage>
        <taxon>Eukaryota</taxon>
        <taxon>Viridiplantae</taxon>
        <taxon>Streptophyta</taxon>
        <taxon>Embryophyta</taxon>
        <taxon>Tracheophyta</taxon>
        <taxon>Spermatophyta</taxon>
        <taxon>Magnoliopsida</taxon>
        <taxon>eudicotyledons</taxon>
        <taxon>Gunneridae</taxon>
        <taxon>Pentapetalae</taxon>
        <taxon>rosids</taxon>
        <taxon>fabids</taxon>
        <taxon>Fagales</taxon>
        <taxon>Juglandaceae</taxon>
        <taxon>Carya</taxon>
    </lineage>
</organism>
<keyword evidence="7 14" id="KW-0851">Voltage-gated channel</keyword>
<evidence type="ECO:0000256" key="6">
    <source>
        <dbReference type="ARBA" id="ARBA00022826"/>
    </source>
</evidence>
<comment type="function">
    <text evidence="14">Potassium channel.</text>
</comment>
<dbReference type="PROSITE" id="PS50297">
    <property type="entry name" value="ANK_REP_REGION"/>
    <property type="match status" value="1"/>
</dbReference>
<evidence type="ECO:0000256" key="3">
    <source>
        <dbReference type="ARBA" id="ARBA00022448"/>
    </source>
</evidence>
<keyword evidence="10 14" id="KW-0406">Ion transport</keyword>
<keyword evidence="8 14" id="KW-0630">Potassium</keyword>
<dbReference type="EMBL" id="CM031834">
    <property type="protein sequence ID" value="KAG6692016.1"/>
    <property type="molecule type" value="Genomic_DNA"/>
</dbReference>
<evidence type="ECO:0000256" key="15">
    <source>
        <dbReference type="SAM" id="MobiDB-lite"/>
    </source>
</evidence>
<sequence>MSFSGAKTFFNRFCVAEFHVESAGRSSFFSNDHLLPSLGARINQATKLRRYIVSPFSPRYRAWEMLLVVLVIYSAWICPFEFAFLPYKQDALFVFDNIVNGFFAIDIILTFFVAYLDSHSYLLVDDPKKIAVRYISTWFIFDVCSTAPFQPISLLFTNHSGELGFKLLNMLRLWRLRRVSSLFARLEKDIRFNYFWTRCIKLISVTLFTVHLAGCINYLIAERYPDPSRTWIGANNRDFKEDGLWERYVTSIYWSITTLTTTGYGDLHAENTREMLFDIFYMLFNLGLTAYLIGNMTNLVVHWTSRTRCFRDRVRAASEFAARNQLSPGIQDQMLSHICLKFKTEGLNQQGTLNGLPKAIRSSIADILFFPIVQKVHLFQGASRDFLFQLVSEMEAEYFPPKEDVILQNEAPTDLYILVSGVVHFLCRTDGRDKVLGKAIAGDSFGEFGVLLYRPQPFTVRTTEICQILRLNRTSLINVLQANAKDRQIIMNNLFQKMKGGETLGFENANKDPELIPREWLDGEPIEGSLSAAGCQDNSHDYSSMQEAKDIYSTGSETIEQSATGKCQVFKRSTVDVNLMAEDGQTALHAAVRRGHLEMVKLLLEGGANLNKQDARGWTPKALAEQQGNKSIYDLLLSYDNRRKPDEHRIDLIGPESADNSMYSQSKHSKQGPQSGYSHLRIDPTNSCSSRYTFPIDPEVTKVTKKRITIHMRLQHDGTLERQLGKLIILPDSIEDLLKIAGEKFGVHKPAKVINAENAEIDDINVIRDGDHLFLLHNENGEMDC</sequence>
<evidence type="ECO:0000313" key="18">
    <source>
        <dbReference type="EMBL" id="KAG6692016.1"/>
    </source>
</evidence>
<comment type="domain">
    <text evidence="14">The segment S4 is probably the voltage-sensor and is characterized by a series of positively charged amino acids. The pore-forming region H5 is enclosed by the transmembrane segments S5 and S6 in the Shaker-type (1P/6TM) and contains the GYGD signature motif which seems to be involved in potassium selectivity.</text>
</comment>
<dbReference type="PROSITE" id="PS50042">
    <property type="entry name" value="CNMP_BINDING_3"/>
    <property type="match status" value="1"/>
</dbReference>
<keyword evidence="3 14" id="KW-0813">Transport</keyword>
<evidence type="ECO:0000256" key="5">
    <source>
        <dbReference type="ARBA" id="ARBA00022692"/>
    </source>
</evidence>
<dbReference type="CDD" id="cd00038">
    <property type="entry name" value="CAP_ED"/>
    <property type="match status" value="1"/>
</dbReference>